<accession>A0AAP0D1Z9</accession>
<dbReference type="AlphaFoldDB" id="A0AAP0D1Z9"/>
<proteinExistence type="inferred from homology"/>
<evidence type="ECO:0000256" key="2">
    <source>
        <dbReference type="ARBA" id="ARBA00022679"/>
    </source>
</evidence>
<keyword evidence="5" id="KW-1185">Reference proteome</keyword>
<sequence>MFGGACVKRVAFLTIKARSSTLRPSLPPGYFGNVIFTTTPIAVSGDLQSKPTWYATGKIHDTLAKMNNDYLKSALDYLELQPDVKALVRGAHTFKCPNLGITSWARLPIHDADFGWGRPTHIHGAGWDSL</sequence>
<gene>
    <name evidence="4" type="ORF">SSX86_013642</name>
</gene>
<keyword evidence="2" id="KW-0808">Transferase</keyword>
<dbReference type="PANTHER" id="PTHR31642:SF11">
    <property type="entry name" value="SHIKIMATE O-HYDROXYCINNAMOYLTRANSFERASE"/>
    <property type="match status" value="1"/>
</dbReference>
<keyword evidence="3" id="KW-0012">Acyltransferase</keyword>
<dbReference type="GO" id="GO:0016747">
    <property type="term" value="F:acyltransferase activity, transferring groups other than amino-acyl groups"/>
    <property type="evidence" value="ECO:0007669"/>
    <property type="project" value="TreeGrafter"/>
</dbReference>
<organism evidence="4 5">
    <name type="scientific">Deinandra increscens subsp. villosa</name>
    <dbReference type="NCBI Taxonomy" id="3103831"/>
    <lineage>
        <taxon>Eukaryota</taxon>
        <taxon>Viridiplantae</taxon>
        <taxon>Streptophyta</taxon>
        <taxon>Embryophyta</taxon>
        <taxon>Tracheophyta</taxon>
        <taxon>Spermatophyta</taxon>
        <taxon>Magnoliopsida</taxon>
        <taxon>eudicotyledons</taxon>
        <taxon>Gunneridae</taxon>
        <taxon>Pentapetalae</taxon>
        <taxon>asterids</taxon>
        <taxon>campanulids</taxon>
        <taxon>Asterales</taxon>
        <taxon>Asteraceae</taxon>
        <taxon>Asteroideae</taxon>
        <taxon>Heliantheae alliance</taxon>
        <taxon>Madieae</taxon>
        <taxon>Madiinae</taxon>
        <taxon>Deinandra</taxon>
    </lineage>
</organism>
<protein>
    <submittedName>
        <fullName evidence="4">Uncharacterized protein</fullName>
    </submittedName>
</protein>
<evidence type="ECO:0000313" key="5">
    <source>
        <dbReference type="Proteomes" id="UP001408789"/>
    </source>
</evidence>
<comment type="caution">
    <text evidence="4">The sequence shown here is derived from an EMBL/GenBank/DDBJ whole genome shotgun (WGS) entry which is preliminary data.</text>
</comment>
<name>A0AAP0D1Z9_9ASTR</name>
<dbReference type="Pfam" id="PF02458">
    <property type="entry name" value="Transferase"/>
    <property type="match status" value="1"/>
</dbReference>
<dbReference type="Proteomes" id="UP001408789">
    <property type="component" value="Unassembled WGS sequence"/>
</dbReference>
<dbReference type="EMBL" id="JBCNJP010000015">
    <property type="protein sequence ID" value="KAK9066321.1"/>
    <property type="molecule type" value="Genomic_DNA"/>
</dbReference>
<dbReference type="PANTHER" id="PTHR31642">
    <property type="entry name" value="TRICHOTHECENE 3-O-ACETYLTRANSFERASE"/>
    <property type="match status" value="1"/>
</dbReference>
<reference evidence="4 5" key="1">
    <citation type="submission" date="2024-04" db="EMBL/GenBank/DDBJ databases">
        <title>The reference genome of an endangered Asteraceae, Deinandra increscens subsp. villosa, native to the Central Coast of California.</title>
        <authorList>
            <person name="Guilliams M."/>
            <person name="Hasenstab-Lehman K."/>
            <person name="Meyer R."/>
            <person name="Mcevoy S."/>
        </authorList>
    </citation>
    <scope>NUCLEOTIDE SEQUENCE [LARGE SCALE GENOMIC DNA]</scope>
    <source>
        <tissue evidence="4">Leaf</tissue>
    </source>
</reference>
<dbReference type="Gene3D" id="3.30.559.10">
    <property type="entry name" value="Chloramphenicol acetyltransferase-like domain"/>
    <property type="match status" value="1"/>
</dbReference>
<dbReference type="InterPro" id="IPR023213">
    <property type="entry name" value="CAT-like_dom_sf"/>
</dbReference>
<dbReference type="InterPro" id="IPR050317">
    <property type="entry name" value="Plant_Fungal_Acyltransferase"/>
</dbReference>
<comment type="similarity">
    <text evidence="1">Belongs to the plant acyltransferase family.</text>
</comment>
<evidence type="ECO:0000313" key="4">
    <source>
        <dbReference type="EMBL" id="KAK9066321.1"/>
    </source>
</evidence>
<evidence type="ECO:0000256" key="1">
    <source>
        <dbReference type="ARBA" id="ARBA00009861"/>
    </source>
</evidence>
<evidence type="ECO:0000256" key="3">
    <source>
        <dbReference type="ARBA" id="ARBA00023315"/>
    </source>
</evidence>